<dbReference type="PANTHER" id="PTHR47691:SF3">
    <property type="entry name" value="HTH-TYPE TRANSCRIPTIONAL REGULATOR RV0890C-RELATED"/>
    <property type="match status" value="1"/>
</dbReference>
<keyword evidence="3" id="KW-1185">Reference proteome</keyword>
<dbReference type="Pfam" id="PF20703">
    <property type="entry name" value="nSTAND1"/>
    <property type="match status" value="1"/>
</dbReference>
<dbReference type="CDD" id="cd21037">
    <property type="entry name" value="MLKL_NTD"/>
    <property type="match status" value="1"/>
</dbReference>
<dbReference type="EMBL" id="JARIHO010000047">
    <property type="protein sequence ID" value="KAJ7323345.1"/>
    <property type="molecule type" value="Genomic_DNA"/>
</dbReference>
<dbReference type="InterPro" id="IPR027417">
    <property type="entry name" value="P-loop_NTPase"/>
</dbReference>
<dbReference type="SUPFAM" id="SSF52540">
    <property type="entry name" value="P-loop containing nucleoside triphosphate hydrolases"/>
    <property type="match status" value="1"/>
</dbReference>
<protein>
    <recommendedName>
        <fullName evidence="1">Novel STAND NTPase 1 domain-containing protein</fullName>
    </recommendedName>
</protein>
<dbReference type="InterPro" id="IPR059179">
    <property type="entry name" value="MLKL-like_MCAfunc"/>
</dbReference>
<dbReference type="InterPro" id="IPR036537">
    <property type="entry name" value="Adaptor_Cbl_N_dom_sf"/>
</dbReference>
<dbReference type="SUPFAM" id="SSF48452">
    <property type="entry name" value="TPR-like"/>
    <property type="match status" value="1"/>
</dbReference>
<sequence>MPRNSPATVDRILNYTAIAANALQDVVTASQIPFLSRVCTLTLTIIPMVQSVRFQREQCLHIVQEIHHSLCALMSLSVHSDDIQAPKMLNLIAQYADTLQKLDSCLRSQRELGTIKRLFKQGEITTQLNTCEAELKALLGIFTSSSFDTVSSIGRSSLNASLPATPKIFYGREVELKDLVDSLLVDPARIAILGPGGMGKTTLAMMALRDPKVAKKYATCHFIPCDSAHTSDSLVAIIASNLGFKGSRGLAGAIVYHLSSAPHCLVILDNFETPWEPVEGRAKVEEFISLLADIPHVALMITMRGAERPGKVKWTRPFLRPLKPLSSIAARQTFIDIADEVHDESELDQLLGITENIPLAVQLVATVAAVEGCRATLERWKLERTSLLSVGHDRQSNLEISIMLSLTSPRLESSPHAVELLSLMSLLSDGISDLDLIQSNIPIPDIPNCKTTLIRTSLAYVDHAGRFKVLAPIRDYIQTAQTPTLRLVRPLRKHLLDLLKLYMTQWNASFIVDLVPRLVSNLGNLHNILLLGLKSDNADLKDSIQGIIMVNRLNLQMNRGFTPLMLCLPEILSLMDDHKLHAQFITGLLEARHLYVLPNLEMAIDKVMEYFCLIQDYDEEVILLTMIAGYYNECIGDVKKGEDFYWRALSVASRCNSDTVKAKPLAGLALMEYDRGNYSRALQMAQEVYRIARTSGNTRDELNGIRVQAACYSWMGDFNHCMKVLDEGKELVVQAGLQGGQMQTMLMSIEAFVYELKTDYSHARHIQEAILHQTSAVLCPVDHAYALANISFLQIVTGDSADVVSRNLDAAIMAFRTGNNPHGIVNCELYRADLRLREGDTTGAKVEYLRLFASLRDNQIACLCLAKLADPTNTVHTDTVECRRWAVVFLAYALRPLVRSRLTVHQALRCLGDVFVGQDTDNTGLNILRVALDGFTQMDVHQSRAECMRTMGDVYVQRGDLDRSREMWKDARQLFERAEQMKEVAAIDEKLQTLDIAQNLQGVFKTQLLTLHSGQEEDENKGQAGGVQAQ</sequence>
<feature type="domain" description="Novel STAND NTPase 1" evidence="1">
    <location>
        <begin position="164"/>
        <end position="304"/>
    </location>
</feature>
<dbReference type="InterPro" id="IPR049052">
    <property type="entry name" value="nSTAND1"/>
</dbReference>
<dbReference type="Proteomes" id="UP001218218">
    <property type="component" value="Unassembled WGS sequence"/>
</dbReference>
<reference evidence="2" key="1">
    <citation type="submission" date="2023-03" db="EMBL/GenBank/DDBJ databases">
        <title>Massive genome expansion in bonnet fungi (Mycena s.s.) driven by repeated elements and novel gene families across ecological guilds.</title>
        <authorList>
            <consortium name="Lawrence Berkeley National Laboratory"/>
            <person name="Harder C.B."/>
            <person name="Miyauchi S."/>
            <person name="Viragh M."/>
            <person name="Kuo A."/>
            <person name="Thoen E."/>
            <person name="Andreopoulos B."/>
            <person name="Lu D."/>
            <person name="Skrede I."/>
            <person name="Drula E."/>
            <person name="Henrissat B."/>
            <person name="Morin E."/>
            <person name="Kohler A."/>
            <person name="Barry K."/>
            <person name="LaButti K."/>
            <person name="Morin E."/>
            <person name="Salamov A."/>
            <person name="Lipzen A."/>
            <person name="Mereny Z."/>
            <person name="Hegedus B."/>
            <person name="Baldrian P."/>
            <person name="Stursova M."/>
            <person name="Weitz H."/>
            <person name="Taylor A."/>
            <person name="Grigoriev I.V."/>
            <person name="Nagy L.G."/>
            <person name="Martin F."/>
            <person name="Kauserud H."/>
        </authorList>
    </citation>
    <scope>NUCLEOTIDE SEQUENCE</scope>
    <source>
        <strain evidence="2">CBHHK002</strain>
    </source>
</reference>
<dbReference type="Gene3D" id="3.40.50.300">
    <property type="entry name" value="P-loop containing nucleotide triphosphate hydrolases"/>
    <property type="match status" value="1"/>
</dbReference>
<organism evidence="2 3">
    <name type="scientific">Mycena albidolilacea</name>
    <dbReference type="NCBI Taxonomy" id="1033008"/>
    <lineage>
        <taxon>Eukaryota</taxon>
        <taxon>Fungi</taxon>
        <taxon>Dikarya</taxon>
        <taxon>Basidiomycota</taxon>
        <taxon>Agaricomycotina</taxon>
        <taxon>Agaricomycetes</taxon>
        <taxon>Agaricomycetidae</taxon>
        <taxon>Agaricales</taxon>
        <taxon>Marasmiineae</taxon>
        <taxon>Mycenaceae</taxon>
        <taxon>Mycena</taxon>
    </lineage>
</organism>
<evidence type="ECO:0000259" key="1">
    <source>
        <dbReference type="Pfam" id="PF20703"/>
    </source>
</evidence>
<accession>A0AAD7EI30</accession>
<evidence type="ECO:0000313" key="3">
    <source>
        <dbReference type="Proteomes" id="UP001218218"/>
    </source>
</evidence>
<evidence type="ECO:0000313" key="2">
    <source>
        <dbReference type="EMBL" id="KAJ7323345.1"/>
    </source>
</evidence>
<dbReference type="AlphaFoldDB" id="A0AAD7EI30"/>
<dbReference type="GO" id="GO:0007166">
    <property type="term" value="P:cell surface receptor signaling pathway"/>
    <property type="evidence" value="ECO:0007669"/>
    <property type="project" value="InterPro"/>
</dbReference>
<proteinExistence type="predicted"/>
<gene>
    <name evidence="2" type="ORF">DFH08DRAFT_1029715</name>
</gene>
<dbReference type="Gene3D" id="1.25.40.10">
    <property type="entry name" value="Tetratricopeptide repeat domain"/>
    <property type="match status" value="2"/>
</dbReference>
<name>A0AAD7EI30_9AGAR</name>
<dbReference type="Gene3D" id="1.20.930.20">
    <property type="entry name" value="Adaptor protein Cbl, N-terminal domain"/>
    <property type="match status" value="1"/>
</dbReference>
<dbReference type="PANTHER" id="PTHR47691">
    <property type="entry name" value="REGULATOR-RELATED"/>
    <property type="match status" value="1"/>
</dbReference>
<comment type="caution">
    <text evidence="2">The sequence shown here is derived from an EMBL/GenBank/DDBJ whole genome shotgun (WGS) entry which is preliminary data.</text>
</comment>
<dbReference type="Pfam" id="PF13374">
    <property type="entry name" value="TPR_10"/>
    <property type="match status" value="1"/>
</dbReference>
<dbReference type="InterPro" id="IPR011990">
    <property type="entry name" value="TPR-like_helical_dom_sf"/>
</dbReference>